<keyword evidence="1" id="KW-0472">Membrane</keyword>
<reference evidence="3 4" key="1">
    <citation type="submission" date="2020-07" db="EMBL/GenBank/DDBJ databases">
        <title>Sequencing the genomes of 1000 actinobacteria strains.</title>
        <authorList>
            <person name="Klenk H.-P."/>
        </authorList>
    </citation>
    <scope>NUCLEOTIDE SEQUENCE [LARGE SCALE GENOMIC DNA]</scope>
    <source>
        <strain evidence="3 4">DSM 21350</strain>
    </source>
</reference>
<feature type="transmembrane region" description="Helical" evidence="1">
    <location>
        <begin position="142"/>
        <end position="164"/>
    </location>
</feature>
<feature type="transmembrane region" description="Helical" evidence="1">
    <location>
        <begin position="120"/>
        <end position="137"/>
    </location>
</feature>
<name>A0A7Y9JCB4_9ACTN</name>
<dbReference type="InterPro" id="IPR000326">
    <property type="entry name" value="PAP2/HPO"/>
</dbReference>
<dbReference type="AlphaFoldDB" id="A0A7Y9JCB4"/>
<gene>
    <name evidence="3" type="ORF">BJZ21_003154</name>
</gene>
<evidence type="ECO:0000313" key="3">
    <source>
        <dbReference type="EMBL" id="NYD43071.1"/>
    </source>
</evidence>
<evidence type="ECO:0000256" key="1">
    <source>
        <dbReference type="SAM" id="Phobius"/>
    </source>
</evidence>
<proteinExistence type="predicted"/>
<evidence type="ECO:0000259" key="2">
    <source>
        <dbReference type="SMART" id="SM00014"/>
    </source>
</evidence>
<dbReference type="SUPFAM" id="SSF48317">
    <property type="entry name" value="Acid phosphatase/Vanadium-dependent haloperoxidase"/>
    <property type="match status" value="1"/>
</dbReference>
<comment type="caution">
    <text evidence="3">The sequence shown here is derived from an EMBL/GenBank/DDBJ whole genome shotgun (WGS) entry which is preliminary data.</text>
</comment>
<organism evidence="3 4">
    <name type="scientific">Nocardioides panaciterrulae</name>
    <dbReference type="NCBI Taxonomy" id="661492"/>
    <lineage>
        <taxon>Bacteria</taxon>
        <taxon>Bacillati</taxon>
        <taxon>Actinomycetota</taxon>
        <taxon>Actinomycetes</taxon>
        <taxon>Propionibacteriales</taxon>
        <taxon>Nocardioidaceae</taxon>
        <taxon>Nocardioides</taxon>
    </lineage>
</organism>
<dbReference type="SMART" id="SM00014">
    <property type="entry name" value="acidPPc"/>
    <property type="match status" value="1"/>
</dbReference>
<dbReference type="Pfam" id="PF01569">
    <property type="entry name" value="PAP2"/>
    <property type="match status" value="1"/>
</dbReference>
<dbReference type="EMBL" id="JACCBG010000001">
    <property type="protein sequence ID" value="NYD43071.1"/>
    <property type="molecule type" value="Genomic_DNA"/>
</dbReference>
<keyword evidence="1" id="KW-1133">Transmembrane helix</keyword>
<dbReference type="Gene3D" id="1.20.144.10">
    <property type="entry name" value="Phosphatidic acid phosphatase type 2/haloperoxidase"/>
    <property type="match status" value="1"/>
</dbReference>
<evidence type="ECO:0000313" key="4">
    <source>
        <dbReference type="Proteomes" id="UP000535511"/>
    </source>
</evidence>
<feature type="transmembrane region" description="Helical" evidence="1">
    <location>
        <begin position="170"/>
        <end position="189"/>
    </location>
</feature>
<keyword evidence="1" id="KW-0812">Transmembrane</keyword>
<dbReference type="InterPro" id="IPR036938">
    <property type="entry name" value="PAP2/HPO_sf"/>
</dbReference>
<protein>
    <submittedName>
        <fullName evidence="3">Membrane-associated phospholipid phosphatase</fullName>
    </submittedName>
</protein>
<dbReference type="RefSeq" id="WP_179664631.1">
    <property type="nucleotide sequence ID" value="NZ_JACCBG010000001.1"/>
</dbReference>
<feature type="transmembrane region" description="Helical" evidence="1">
    <location>
        <begin position="80"/>
        <end position="100"/>
    </location>
</feature>
<accession>A0A7Y9JCB4</accession>
<dbReference type="Proteomes" id="UP000535511">
    <property type="component" value="Unassembled WGS sequence"/>
</dbReference>
<feature type="domain" description="Phosphatidic acid phosphatase type 2/haloperoxidase" evidence="2">
    <location>
        <begin position="80"/>
        <end position="185"/>
    </location>
</feature>
<keyword evidence="4" id="KW-1185">Reference proteome</keyword>
<sequence>MRAGLVAAGTFVVVLVAVKSGLTQSWDRRAADWFRPHDEWGATQVLLGPVIDGLEPRRSYVLLGLVAVVLCLRRRSWRPAWYAALVATASMGATIAVKVLTHRPDPTGDVPSTGGSFPSGHVVALSVCLAFVALMCWRRTRWWHWVIVSIPPAVMAAALLYSNAHWLTDVLGGALLAVALICWAASLPLRTLVTEPRVAGDEENGRPRSVVAEKP</sequence>